<dbReference type="AlphaFoldDB" id="A0A1G8TUX6"/>
<evidence type="ECO:0000313" key="2">
    <source>
        <dbReference type="EMBL" id="SDJ45289.1"/>
    </source>
</evidence>
<protein>
    <submittedName>
        <fullName evidence="2">Uncharacterized protein</fullName>
    </submittedName>
</protein>
<evidence type="ECO:0000313" key="3">
    <source>
        <dbReference type="Proteomes" id="UP000199225"/>
    </source>
</evidence>
<dbReference type="STRING" id="86666.SAMN04490247_1979"/>
<keyword evidence="3" id="KW-1185">Reference proteome</keyword>
<dbReference type="RefSeq" id="WP_093193705.1">
    <property type="nucleotide sequence ID" value="NZ_FNEV01000005.1"/>
</dbReference>
<accession>A0A1G8TUX6</accession>
<feature type="transmembrane region" description="Helical" evidence="1">
    <location>
        <begin position="38"/>
        <end position="59"/>
    </location>
</feature>
<dbReference type="Proteomes" id="UP000199225">
    <property type="component" value="Unassembled WGS sequence"/>
</dbReference>
<organism evidence="2 3">
    <name type="scientific">Salimicrobium halophilum</name>
    <dbReference type="NCBI Taxonomy" id="86666"/>
    <lineage>
        <taxon>Bacteria</taxon>
        <taxon>Bacillati</taxon>
        <taxon>Bacillota</taxon>
        <taxon>Bacilli</taxon>
        <taxon>Bacillales</taxon>
        <taxon>Bacillaceae</taxon>
        <taxon>Salimicrobium</taxon>
    </lineage>
</organism>
<feature type="transmembrane region" description="Helical" evidence="1">
    <location>
        <begin position="12"/>
        <end position="32"/>
    </location>
</feature>
<name>A0A1G8TUX6_9BACI</name>
<keyword evidence="1" id="KW-1133">Transmembrane helix</keyword>
<keyword evidence="1" id="KW-0812">Transmembrane</keyword>
<dbReference type="OrthoDB" id="2438366at2"/>
<sequence>MNSKTLNAVQYTGATILIMGIVTFLLSVMGVGDRTLTMVSVGLVMGSVFIFMMGLFLVMSEELTLRFKKDKRLNH</sequence>
<keyword evidence="1" id="KW-0472">Membrane</keyword>
<dbReference type="EMBL" id="FNEV01000005">
    <property type="protein sequence ID" value="SDJ45289.1"/>
    <property type="molecule type" value="Genomic_DNA"/>
</dbReference>
<reference evidence="3" key="1">
    <citation type="submission" date="2016-10" db="EMBL/GenBank/DDBJ databases">
        <authorList>
            <person name="Varghese N."/>
            <person name="Submissions S."/>
        </authorList>
    </citation>
    <scope>NUCLEOTIDE SEQUENCE [LARGE SCALE GENOMIC DNA]</scope>
    <source>
        <strain evidence="3">DSM 4771</strain>
    </source>
</reference>
<gene>
    <name evidence="2" type="ORF">SAMN04490247_1979</name>
</gene>
<evidence type="ECO:0000256" key="1">
    <source>
        <dbReference type="SAM" id="Phobius"/>
    </source>
</evidence>
<proteinExistence type="predicted"/>